<keyword evidence="5 16" id="KW-0285">Flavoprotein</keyword>
<dbReference type="PANTHER" id="PTHR30578">
    <property type="entry name" value="ELECTRON TRANSPORT COMPLEX PROTEIN RNFD"/>
    <property type="match status" value="1"/>
</dbReference>
<feature type="transmembrane region" description="Helical" evidence="16">
    <location>
        <begin position="94"/>
        <end position="115"/>
    </location>
</feature>
<dbReference type="PIRSF" id="PIRSF016055">
    <property type="entry name" value="NADH-UbQ_OxRdtase_B_su"/>
    <property type="match status" value="1"/>
</dbReference>
<evidence type="ECO:0000256" key="10">
    <source>
        <dbReference type="ARBA" id="ARBA00023027"/>
    </source>
</evidence>
<dbReference type="NCBIfam" id="NF003756">
    <property type="entry name" value="PRK05349.1"/>
    <property type="match status" value="1"/>
</dbReference>
<dbReference type="GO" id="GO:0022904">
    <property type="term" value="P:respiratory electron transport chain"/>
    <property type="evidence" value="ECO:0007669"/>
    <property type="project" value="InterPro"/>
</dbReference>
<evidence type="ECO:0000256" key="17">
    <source>
        <dbReference type="PIRSR" id="PIRSR016055-50"/>
    </source>
</evidence>
<evidence type="ECO:0000256" key="1">
    <source>
        <dbReference type="ARBA" id="ARBA00022448"/>
    </source>
</evidence>
<feature type="modified residue" description="FMN phosphoryl threonine" evidence="16 17">
    <location>
        <position position="215"/>
    </location>
</feature>
<dbReference type="Pfam" id="PF03116">
    <property type="entry name" value="NQR2_RnfD_RnfE"/>
    <property type="match status" value="1"/>
</dbReference>
<dbReference type="GO" id="GO:0010181">
    <property type="term" value="F:FMN binding"/>
    <property type="evidence" value="ECO:0007669"/>
    <property type="project" value="InterPro"/>
</dbReference>
<keyword evidence="11 16" id="KW-0915">Sodium</keyword>
<comment type="catalytic activity">
    <reaction evidence="16">
        <text>a ubiquinone + n Na(+)(in) + NADH + H(+) = a ubiquinol + n Na(+)(out) + NAD(+)</text>
        <dbReference type="Rhea" id="RHEA:47748"/>
        <dbReference type="Rhea" id="RHEA-COMP:9565"/>
        <dbReference type="Rhea" id="RHEA-COMP:9566"/>
        <dbReference type="ChEBI" id="CHEBI:15378"/>
        <dbReference type="ChEBI" id="CHEBI:16389"/>
        <dbReference type="ChEBI" id="CHEBI:17976"/>
        <dbReference type="ChEBI" id="CHEBI:29101"/>
        <dbReference type="ChEBI" id="CHEBI:57540"/>
        <dbReference type="ChEBI" id="CHEBI:57945"/>
        <dbReference type="EC" id="7.2.1.1"/>
    </reaction>
</comment>
<comment type="subcellular location">
    <subcellularLocation>
        <location evidence="16">Cell membrane</location>
        <topology evidence="16">Multi-pass membrane protein</topology>
    </subcellularLocation>
</comment>
<evidence type="ECO:0000256" key="2">
    <source>
        <dbReference type="ARBA" id="ARBA00022475"/>
    </source>
</evidence>
<evidence type="ECO:0000256" key="11">
    <source>
        <dbReference type="ARBA" id="ARBA00023053"/>
    </source>
</evidence>
<evidence type="ECO:0000256" key="6">
    <source>
        <dbReference type="ARBA" id="ARBA00022643"/>
    </source>
</evidence>
<keyword evidence="2 16" id="KW-1003">Cell membrane</keyword>
<evidence type="ECO:0000256" key="12">
    <source>
        <dbReference type="ARBA" id="ARBA00023065"/>
    </source>
</evidence>
<keyword evidence="9 16" id="KW-1133">Transmembrane helix</keyword>
<evidence type="ECO:0000313" key="18">
    <source>
        <dbReference type="EMBL" id="GBC63373.1"/>
    </source>
</evidence>
<feature type="transmembrane region" description="Helical" evidence="16">
    <location>
        <begin position="308"/>
        <end position="326"/>
    </location>
</feature>
<protein>
    <recommendedName>
        <fullName evidence="16">Na(+)-translocating NADH-quinone reductase subunit B</fullName>
        <shortName evidence="16">Na(+)-NQR subunit B</shortName>
        <shortName evidence="16">Na(+)-translocating NQR subunit B</shortName>
        <ecNumber evidence="16">7.2.1.1</ecNumber>
    </recommendedName>
    <alternativeName>
        <fullName evidence="16">NQR complex subunit B</fullName>
    </alternativeName>
    <alternativeName>
        <fullName evidence="16">NQR-1 subunit B</fullName>
    </alternativeName>
</protein>
<keyword evidence="1 16" id="KW-0813">Transport</keyword>
<organism evidence="18 19">
    <name type="scientific">Desulfonema ishimotonii</name>
    <dbReference type="NCBI Taxonomy" id="45657"/>
    <lineage>
        <taxon>Bacteria</taxon>
        <taxon>Pseudomonadati</taxon>
        <taxon>Thermodesulfobacteriota</taxon>
        <taxon>Desulfobacteria</taxon>
        <taxon>Desulfobacterales</taxon>
        <taxon>Desulfococcaceae</taxon>
        <taxon>Desulfonema</taxon>
    </lineage>
</organism>
<keyword evidence="15 16" id="KW-0739">Sodium transport</keyword>
<dbReference type="EMBL" id="BEXT01000001">
    <property type="protein sequence ID" value="GBC63373.1"/>
    <property type="molecule type" value="Genomic_DNA"/>
</dbReference>
<keyword evidence="7 16" id="KW-0812">Transmembrane</keyword>
<reference evidence="19" key="1">
    <citation type="submission" date="2017-11" db="EMBL/GenBank/DDBJ databases">
        <authorList>
            <person name="Watanabe M."/>
            <person name="Kojima H."/>
        </authorList>
    </citation>
    <scope>NUCLEOTIDE SEQUENCE [LARGE SCALE GENOMIC DNA]</scope>
    <source>
        <strain evidence="19">Tokyo 01</strain>
    </source>
</reference>
<keyword evidence="14 16" id="KW-0472">Membrane</keyword>
<keyword evidence="8 16" id="KW-1278">Translocase</keyword>
<keyword evidence="19" id="KW-1185">Reference proteome</keyword>
<feature type="transmembrane region" description="Helical" evidence="16">
    <location>
        <begin position="338"/>
        <end position="356"/>
    </location>
</feature>
<feature type="transmembrane region" description="Helical" evidence="16">
    <location>
        <begin position="277"/>
        <end position="296"/>
    </location>
</feature>
<comment type="subunit">
    <text evidence="16">Composed of six subunits; NqrA, NqrB, NqrC, NqrD, NqrE and NqrF.</text>
</comment>
<keyword evidence="6 16" id="KW-0288">FMN</keyword>
<evidence type="ECO:0000256" key="15">
    <source>
        <dbReference type="ARBA" id="ARBA00023201"/>
    </source>
</evidence>
<evidence type="ECO:0000256" key="7">
    <source>
        <dbReference type="ARBA" id="ARBA00022692"/>
    </source>
</evidence>
<evidence type="ECO:0000256" key="5">
    <source>
        <dbReference type="ARBA" id="ARBA00022630"/>
    </source>
</evidence>
<dbReference type="GO" id="GO:0005886">
    <property type="term" value="C:plasma membrane"/>
    <property type="evidence" value="ECO:0007669"/>
    <property type="project" value="UniProtKB-SubCell"/>
</dbReference>
<dbReference type="RefSeq" id="WP_124330446.1">
    <property type="nucleotide sequence ID" value="NZ_BEXT01000001.1"/>
</dbReference>
<comment type="similarity">
    <text evidence="16">Belongs to the NqrB/RnfD family.</text>
</comment>
<dbReference type="OrthoDB" id="9776359at2"/>
<reference evidence="19" key="2">
    <citation type="submission" date="2019-01" db="EMBL/GenBank/DDBJ databases">
        <title>Genome sequence of Desulfonema ishimotonii strain Tokyo 01.</title>
        <authorList>
            <person name="Fukui M."/>
        </authorList>
    </citation>
    <scope>NUCLEOTIDE SEQUENCE [LARGE SCALE GENOMIC DNA]</scope>
    <source>
        <strain evidence="19">Tokyo 01</strain>
    </source>
</reference>
<keyword evidence="3" id="KW-0997">Cell inner membrane</keyword>
<dbReference type="PANTHER" id="PTHR30578:SF1">
    <property type="entry name" value="NA(+)-TRANSLOCATING NADH-QUINONE REDUCTASE SUBUNIT B"/>
    <property type="match status" value="1"/>
</dbReference>
<evidence type="ECO:0000256" key="13">
    <source>
        <dbReference type="ARBA" id="ARBA00023075"/>
    </source>
</evidence>
<evidence type="ECO:0000313" key="19">
    <source>
        <dbReference type="Proteomes" id="UP000288096"/>
    </source>
</evidence>
<evidence type="ECO:0000256" key="16">
    <source>
        <dbReference type="HAMAP-Rule" id="MF_00426"/>
    </source>
</evidence>
<comment type="cofactor">
    <cofactor evidence="16 17">
        <name>FMN</name>
        <dbReference type="ChEBI" id="CHEBI:58210"/>
    </cofactor>
</comment>
<evidence type="ECO:0000256" key="14">
    <source>
        <dbReference type="ARBA" id="ARBA00023136"/>
    </source>
</evidence>
<dbReference type="GO" id="GO:0016655">
    <property type="term" value="F:oxidoreductase activity, acting on NAD(P)H, quinone or similar compound as acceptor"/>
    <property type="evidence" value="ECO:0007669"/>
    <property type="project" value="UniProtKB-UniRule"/>
</dbReference>
<dbReference type="InterPro" id="IPR010966">
    <property type="entry name" value="NqrB"/>
</dbReference>
<feature type="transmembrane region" description="Helical" evidence="16">
    <location>
        <begin position="57"/>
        <end position="74"/>
    </location>
</feature>
<accession>A0A401G2G6</accession>
<sequence length="394" mass="42877">MKIVTHFFGSIRKHFEADGRFAMLHPFYDAVETAFLWPDTVTAQSPHVRDSLDLKRFMSFVIVALIPPALWGIYSTGYQSHLASGLPLNFFSAFLTGLGIFLPMLVVSYAVGLFWETLFAVVRRHPISEGFLVTGLLFPLTLPPTMPLWQVAVGISFGVVIGKEVFGGTGRNILNPALTARAFVFFAYPAQMSGDIWTRIATETGKAVDGFTGATPLTIAATASMPDRIETLLSQSGYTLSHLFTGNYPGSIGATSALMCLAGAVILIVTGIGSYRTMLGGVIGVLATGWGLNLLADHSAMSWLSLNPVWHLVMGGFAFGIVYMATDPVSSPGTEGSKWLYGFLIGALTVLIRVFNPAYPEGVMLAILFMNIFAPLMDHFEIKLRHKRRIPNVW</sequence>
<dbReference type="HAMAP" id="MF_00426">
    <property type="entry name" value="NqrB"/>
    <property type="match status" value="1"/>
</dbReference>
<dbReference type="Proteomes" id="UP000288096">
    <property type="component" value="Unassembled WGS sequence"/>
</dbReference>
<dbReference type="GO" id="GO:0006814">
    <property type="term" value="P:sodium ion transport"/>
    <property type="evidence" value="ECO:0007669"/>
    <property type="project" value="UniProtKB-UniRule"/>
</dbReference>
<keyword evidence="12 16" id="KW-0406">Ion transport</keyword>
<gene>
    <name evidence="16" type="primary">nqrB</name>
    <name evidence="18" type="ORF">DENIS_4367</name>
</gene>
<dbReference type="InterPro" id="IPR004338">
    <property type="entry name" value="NqrB/RnfD"/>
</dbReference>
<name>A0A401G2G6_9BACT</name>
<comment type="caution">
    <text evidence="16">Lacks conserved residue(s) required for the propagation of feature annotation.</text>
</comment>
<keyword evidence="13 16" id="KW-0830">Ubiquinone</keyword>
<proteinExistence type="inferred from homology"/>
<comment type="function">
    <text evidence="16">NQR complex catalyzes the reduction of ubiquinone-1 to ubiquinol by two successive reactions, coupled with the transport of Na(+) ions from the cytoplasm to the periplasm. NqrA to NqrE are probably involved in the second step, the conversion of ubisemiquinone to ubiquinol.</text>
</comment>
<evidence type="ECO:0000256" key="4">
    <source>
        <dbReference type="ARBA" id="ARBA00022553"/>
    </source>
</evidence>
<dbReference type="EC" id="7.2.1.1" evidence="16"/>
<dbReference type="NCBIfam" id="TIGR01937">
    <property type="entry name" value="nqrB"/>
    <property type="match status" value="1"/>
</dbReference>
<evidence type="ECO:0000256" key="8">
    <source>
        <dbReference type="ARBA" id="ARBA00022967"/>
    </source>
</evidence>
<dbReference type="GO" id="GO:0055085">
    <property type="term" value="P:transmembrane transport"/>
    <property type="evidence" value="ECO:0007669"/>
    <property type="project" value="InterPro"/>
</dbReference>
<dbReference type="AlphaFoldDB" id="A0A401G2G6"/>
<keyword evidence="4 16" id="KW-0597">Phosphoprotein</keyword>
<feature type="transmembrane region" description="Helical" evidence="16">
    <location>
        <begin position="248"/>
        <end position="270"/>
    </location>
</feature>
<evidence type="ECO:0000256" key="9">
    <source>
        <dbReference type="ARBA" id="ARBA00022989"/>
    </source>
</evidence>
<keyword evidence="10 16" id="KW-0520">NAD</keyword>
<evidence type="ECO:0000256" key="3">
    <source>
        <dbReference type="ARBA" id="ARBA00022519"/>
    </source>
</evidence>
<comment type="caution">
    <text evidence="18">The sequence shown here is derived from an EMBL/GenBank/DDBJ whole genome shotgun (WGS) entry which is preliminary data.</text>
</comment>